<keyword evidence="5" id="KW-1185">Reference proteome</keyword>
<dbReference type="Pfam" id="PF09832">
    <property type="entry name" value="DUF2059"/>
    <property type="match status" value="1"/>
</dbReference>
<reference evidence="3" key="3">
    <citation type="submission" date="2023-06" db="EMBL/GenBank/DDBJ databases">
        <authorList>
            <person name="Lucena T."/>
            <person name="Sun Q."/>
        </authorList>
    </citation>
    <scope>NUCLEOTIDE SEQUENCE</scope>
    <source>
        <strain evidence="3">CECT 7184</strain>
    </source>
</reference>
<accession>A0ABT8CMT3</accession>
<protein>
    <submittedName>
        <fullName evidence="3">DUF2059 domain-containing protein</fullName>
    </submittedName>
</protein>
<sequence>MKKIILTIAFIAVAHAGFAQSDAFKKDLKKLIEVSGGGLEQQMKLMEGQLAPYVSKEKLPAIMKDITAEMDKLNEKIVAIYAKHYTPEDVKELLAFYNSPLGKKLTSKTQEITPEALNASTEFQTSIQGIVLKHMQ</sequence>
<gene>
    <name evidence="3" type="ORF">QW060_00025</name>
    <name evidence="4" type="ORF">QW060_16955</name>
</gene>
<feature type="chain" id="PRO_5045032468" evidence="1">
    <location>
        <begin position="22"/>
        <end position="136"/>
    </location>
</feature>
<dbReference type="Proteomes" id="UP001242368">
    <property type="component" value="Unassembled WGS sequence"/>
</dbReference>
<feature type="signal peptide" evidence="1">
    <location>
        <begin position="1"/>
        <end position="21"/>
    </location>
</feature>
<reference evidence="3" key="1">
    <citation type="journal article" date="2014" name="Int. J. Syst. Evol. Microbiol.">
        <title>Complete genome of a new Firmicutes species belonging to the dominant human colonic microbiota ('Ruminococcus bicirculans') reveals two chromosomes and a selective capacity to utilize plant glucans.</title>
        <authorList>
            <consortium name="NISC Comparative Sequencing Program"/>
            <person name="Wegmann U."/>
            <person name="Louis P."/>
            <person name="Goesmann A."/>
            <person name="Henrissat B."/>
            <person name="Duncan S.H."/>
            <person name="Flint H.J."/>
        </authorList>
    </citation>
    <scope>NUCLEOTIDE SEQUENCE</scope>
    <source>
        <strain evidence="3">CECT 7184</strain>
    </source>
</reference>
<dbReference type="RefSeq" id="WP_290361692.1">
    <property type="nucleotide sequence ID" value="NZ_JAUFQU010000001.1"/>
</dbReference>
<reference evidence="5" key="2">
    <citation type="journal article" date="2019" name="Int. J. Syst. Evol. Microbiol.">
        <title>The Global Catalogue of Microorganisms (GCM) 10K type strain sequencing project: providing services to taxonomists for standard genome sequencing and annotation.</title>
        <authorList>
            <consortium name="The Broad Institute Genomics Platform"/>
            <consortium name="The Broad Institute Genome Sequencing Center for Infectious Disease"/>
            <person name="Wu L."/>
            <person name="Ma J."/>
        </authorList>
    </citation>
    <scope>NUCLEOTIDE SEQUENCE [LARGE SCALE GENOMIC DNA]</scope>
    <source>
        <strain evidence="5">CECT 7184</strain>
    </source>
</reference>
<evidence type="ECO:0000313" key="3">
    <source>
        <dbReference type="EMBL" id="MDN3705524.1"/>
    </source>
</evidence>
<keyword evidence="1" id="KW-0732">Signal</keyword>
<comment type="caution">
    <text evidence="3">The sequence shown here is derived from an EMBL/GenBank/DDBJ whole genome shotgun (WGS) entry which is preliminary data.</text>
</comment>
<dbReference type="EMBL" id="JAUFQU010000001">
    <property type="protein sequence ID" value="MDN3708794.1"/>
    <property type="molecule type" value="Genomic_DNA"/>
</dbReference>
<evidence type="ECO:0000259" key="2">
    <source>
        <dbReference type="Pfam" id="PF09832"/>
    </source>
</evidence>
<name>A0ABT8CMT3_9FLAO</name>
<feature type="domain" description="DUF2059" evidence="2">
    <location>
        <begin position="71"/>
        <end position="122"/>
    </location>
</feature>
<dbReference type="EMBL" id="JAUFQU010000001">
    <property type="protein sequence ID" value="MDN3705524.1"/>
    <property type="molecule type" value="Genomic_DNA"/>
</dbReference>
<proteinExistence type="predicted"/>
<evidence type="ECO:0000256" key="1">
    <source>
        <dbReference type="SAM" id="SignalP"/>
    </source>
</evidence>
<evidence type="ECO:0000313" key="5">
    <source>
        <dbReference type="Proteomes" id="UP001242368"/>
    </source>
</evidence>
<organism evidence="3 5">
    <name type="scientific">Paenimyroides ceti</name>
    <dbReference type="NCBI Taxonomy" id="395087"/>
    <lineage>
        <taxon>Bacteria</taxon>
        <taxon>Pseudomonadati</taxon>
        <taxon>Bacteroidota</taxon>
        <taxon>Flavobacteriia</taxon>
        <taxon>Flavobacteriales</taxon>
        <taxon>Flavobacteriaceae</taxon>
        <taxon>Paenimyroides</taxon>
    </lineage>
</organism>
<evidence type="ECO:0000313" key="4">
    <source>
        <dbReference type="EMBL" id="MDN3708794.1"/>
    </source>
</evidence>
<dbReference type="InterPro" id="IPR018637">
    <property type="entry name" value="DUF2059"/>
</dbReference>